<proteinExistence type="predicted"/>
<sequence length="470" mass="52875">MAVPPPSLPPHVHFTPRRTCALVEGCIPTFARAFAVGPHTSSRLKAFHRIHHSRLRFLQYSSPCLPSPAPWYIFCFIPPCVSVSACVASYRLARRSSYELRPPPSPSPSCVRCRMGKKGSLQRFHAMPPRLSHPDALAVVDLAVNGVVVRLHLASRCLPCAYTVALPVEAVRADARRYNGFTELRFCVDVPQRSARCRGLFLALRLPWGTVHYLGPLTHNAPVSSARFVREVPSSVTLLVDVDWCAPVEVGAPLPCEMLLKEHVRTVIENDEFCGSIAAAHVQNLVRDLPFYDAAMQRFRNWSEYVIFFAECYRCWRIVQYEPEEHAALGLSSRTPAGEQRMVANCYVDDYARADVHRDRVKRRALQEFRDCLAARGVELSWPPRKDRKAEPFFNLSHKVLLKLGCERSFRTLNSVNYLHVLEGLRASHSVLFSELHPVQVDAAVSTDTSLELLLRRVTAAKQPPSPLQG</sequence>
<dbReference type="KEGG" id="ldo:LDBPK_260090"/>
<dbReference type="Proteomes" id="UP000008980">
    <property type="component" value="Chromosome 26"/>
</dbReference>
<dbReference type="EMBL" id="FR799613">
    <property type="protein sequence ID" value="CBZ34898.1"/>
    <property type="molecule type" value="Genomic_DNA"/>
</dbReference>
<evidence type="ECO:0000313" key="2">
    <source>
        <dbReference type="EMBL" id="CBZ34899.1"/>
    </source>
</evidence>
<name>E9BI22_LEIDO</name>
<reference evidence="1 3" key="1">
    <citation type="journal article" date="2011" name="Genome Res.">
        <title>Whole genome sequencing of multiple Leishmania donovani clinical isolates provides insights into population structure and mechanisms of drug resistance.</title>
        <authorList>
            <person name="Downing T."/>
            <person name="Imamura H."/>
            <person name="Decuypere S."/>
            <person name="Clark T.G."/>
            <person name="Coombs G.H."/>
            <person name="Cotton J.A."/>
            <person name="Hilley J.D."/>
            <person name="de Doncker S."/>
            <person name="Maes I."/>
            <person name="Mottram J.C."/>
            <person name="Quail M.A."/>
            <person name="Rijal S."/>
            <person name="Sanders M."/>
            <person name="Schonian G."/>
            <person name="Stark O."/>
            <person name="Sundar S."/>
            <person name="Vanaerschot M."/>
            <person name="Hertz-Fowler C."/>
            <person name="Dujardin J.C."/>
            <person name="Berriman M."/>
        </authorList>
    </citation>
    <scope>NUCLEOTIDE SEQUENCE [LARGE SCALE GENOMIC DNA]</scope>
    <source>
        <strain evidence="1 3">BPK282A1</strain>
    </source>
</reference>
<accession>E9BI22</accession>
<reference evidence="1" key="2">
    <citation type="submission" date="2011-01" db="EMBL/GenBank/DDBJ databases">
        <authorList>
            <person name="Zhao B.P."/>
            <person name="Ren Z.A."/>
            <person name="Li C.D."/>
        </authorList>
    </citation>
    <scope>NUCLEOTIDE SEQUENCE</scope>
    <source>
        <strain evidence="1">BPK282A1</strain>
    </source>
</reference>
<dbReference type="GeneID" id="13388844"/>
<dbReference type="EMBL" id="FR799613">
    <property type="protein sequence ID" value="CBZ34899.1"/>
    <property type="molecule type" value="Genomic_DNA"/>
</dbReference>
<protein>
    <submittedName>
        <fullName evidence="1">Uncharacterized protein</fullName>
    </submittedName>
</protein>
<dbReference type="RefSeq" id="XP_024329237.1">
    <property type="nucleotide sequence ID" value="XM_024473466.1"/>
</dbReference>
<organism evidence="1 3">
    <name type="scientific">Leishmania donovani</name>
    <dbReference type="NCBI Taxonomy" id="5661"/>
    <lineage>
        <taxon>Eukaryota</taxon>
        <taxon>Discoba</taxon>
        <taxon>Euglenozoa</taxon>
        <taxon>Kinetoplastea</taxon>
        <taxon>Metakinetoplastina</taxon>
        <taxon>Trypanosomatida</taxon>
        <taxon>Trypanosomatidae</taxon>
        <taxon>Leishmaniinae</taxon>
        <taxon>Leishmania</taxon>
    </lineage>
</organism>
<dbReference type="VEuPathDB" id="TriTrypDB:LdBPK_260090.1"/>
<dbReference type="OMA" id="PLPCEML"/>
<dbReference type="AlphaFoldDB" id="E9BI22"/>
<dbReference type="RefSeq" id="XP_003861598.1">
    <property type="nucleotide sequence ID" value="XM_003861550.1"/>
</dbReference>
<evidence type="ECO:0000313" key="1">
    <source>
        <dbReference type="EMBL" id="CBZ34898.1"/>
    </source>
</evidence>
<dbReference type="KEGG" id="ldo:LDBPK_260100"/>
<reference evidence="3" key="3">
    <citation type="submission" date="2011-02" db="EMBL/GenBank/DDBJ databases">
        <title>Whole genome sequencing of Leishmania donovani clinical lines reveals dynamic variation related to drug resistance.</title>
        <authorList>
            <person name="Downing T."/>
            <person name="Imamura H."/>
            <person name="Sanders M."/>
            <person name="Decuypere S."/>
            <person name="Hertz-Fowler C."/>
            <person name="Clark T.G."/>
            <person name="Rijal S."/>
            <person name="Sundar S."/>
            <person name="Quail M.A."/>
            <person name="De Doncker S."/>
            <person name="Maes I."/>
            <person name="Vanaerschot M."/>
            <person name="Stark O."/>
            <person name="Schonian G."/>
            <person name="Dujardin J.C."/>
            <person name="Berriman M."/>
        </authorList>
    </citation>
    <scope>NUCLEOTIDE SEQUENCE [LARGE SCALE GENOMIC DNA]</scope>
    <source>
        <strain evidence="3">BPK282A1</strain>
    </source>
</reference>
<gene>
    <name evidence="1" type="ORF">LDBPK_260090</name>
    <name evidence="2" type="ORF">LDBPK_260100</name>
</gene>
<evidence type="ECO:0000313" key="3">
    <source>
        <dbReference type="Proteomes" id="UP000008980"/>
    </source>
</evidence>